<dbReference type="AlphaFoldDB" id="A0A2W7NGS4"/>
<dbReference type="RefSeq" id="WP_111535294.1">
    <property type="nucleotide sequence ID" value="NZ_QKZL01000001.1"/>
</dbReference>
<comment type="caution">
    <text evidence="2">The sequence shown here is derived from an EMBL/GenBank/DDBJ whole genome shotgun (WGS) entry which is preliminary data.</text>
</comment>
<feature type="transmembrane region" description="Helical" evidence="1">
    <location>
        <begin position="32"/>
        <end position="53"/>
    </location>
</feature>
<dbReference type="Proteomes" id="UP000248916">
    <property type="component" value="Unassembled WGS sequence"/>
</dbReference>
<evidence type="ECO:0008006" key="4">
    <source>
        <dbReference type="Google" id="ProtNLM"/>
    </source>
</evidence>
<feature type="transmembrane region" description="Helical" evidence="1">
    <location>
        <begin position="165"/>
        <end position="186"/>
    </location>
</feature>
<accession>A0A2W7NGS4</accession>
<keyword evidence="1" id="KW-1133">Transmembrane helix</keyword>
<reference evidence="2 3" key="1">
    <citation type="submission" date="2018-06" db="EMBL/GenBank/DDBJ databases">
        <title>Genomic Encyclopedia of Archaeal and Bacterial Type Strains, Phase II (KMG-II): from individual species to whole genera.</title>
        <authorList>
            <person name="Goeker M."/>
        </authorList>
    </citation>
    <scope>NUCLEOTIDE SEQUENCE [LARGE SCALE GENOMIC DNA]</scope>
    <source>
        <strain evidence="2 3">DSM 22009</strain>
    </source>
</reference>
<evidence type="ECO:0000313" key="2">
    <source>
        <dbReference type="EMBL" id="PZX19605.1"/>
    </source>
</evidence>
<keyword evidence="1" id="KW-0472">Membrane</keyword>
<proteinExistence type="predicted"/>
<dbReference type="EMBL" id="QKZL01000001">
    <property type="protein sequence ID" value="PZX19605.1"/>
    <property type="molecule type" value="Genomic_DNA"/>
</dbReference>
<keyword evidence="1" id="KW-0812">Transmembrane</keyword>
<organism evidence="2 3">
    <name type="scientific">Palleronia aestuarii</name>
    <dbReference type="NCBI Taxonomy" id="568105"/>
    <lineage>
        <taxon>Bacteria</taxon>
        <taxon>Pseudomonadati</taxon>
        <taxon>Pseudomonadota</taxon>
        <taxon>Alphaproteobacteria</taxon>
        <taxon>Rhodobacterales</taxon>
        <taxon>Roseobacteraceae</taxon>
        <taxon>Palleronia</taxon>
    </lineage>
</organism>
<feature type="transmembrane region" description="Helical" evidence="1">
    <location>
        <begin position="65"/>
        <end position="88"/>
    </location>
</feature>
<gene>
    <name evidence="2" type="ORF">LX81_00061</name>
</gene>
<evidence type="ECO:0000256" key="1">
    <source>
        <dbReference type="SAM" id="Phobius"/>
    </source>
</evidence>
<dbReference type="OrthoDB" id="9897521at2"/>
<evidence type="ECO:0000313" key="3">
    <source>
        <dbReference type="Proteomes" id="UP000248916"/>
    </source>
</evidence>
<keyword evidence="3" id="KW-1185">Reference proteome</keyword>
<protein>
    <recommendedName>
        <fullName evidence="4">SMODS and SLOG-associating 2TM effector domain-containing protein</fullName>
    </recommendedName>
</protein>
<sequence>MDVRRFLELEFQAVRQLYDGEKSRRETVRTSLAIPFAAVAFIVSSMGTLVRVARADTLPEPTTPVEWLSVGSAVLAIALLVYALSLIWRIDYAANDTDGVLLDLSSQAASAERELAEAIPDPERRQAEAEIAAIRGAIRAYGASLFNLRASNDANLALQGRVLRALLLCVGATVLAVGLALGDAILY</sequence>
<name>A0A2W7NGS4_9RHOB</name>